<feature type="region of interest" description="Disordered" evidence="1">
    <location>
        <begin position="483"/>
        <end position="585"/>
    </location>
</feature>
<evidence type="ECO:0000256" key="1">
    <source>
        <dbReference type="SAM" id="MobiDB-lite"/>
    </source>
</evidence>
<name>A0ABP8S132_9PSEU</name>
<protein>
    <recommendedName>
        <fullName evidence="5">Mrp family chromosome partitioning ATPase</fullName>
    </recommendedName>
</protein>
<evidence type="ECO:0000313" key="3">
    <source>
        <dbReference type="EMBL" id="GAA4556715.1"/>
    </source>
</evidence>
<dbReference type="PANTHER" id="PTHR32309:SF31">
    <property type="entry name" value="CAPSULAR EXOPOLYSACCHARIDE FAMILY"/>
    <property type="match status" value="1"/>
</dbReference>
<keyword evidence="2" id="KW-0472">Membrane</keyword>
<evidence type="ECO:0000256" key="2">
    <source>
        <dbReference type="SAM" id="Phobius"/>
    </source>
</evidence>
<evidence type="ECO:0000313" key="4">
    <source>
        <dbReference type="Proteomes" id="UP001501598"/>
    </source>
</evidence>
<feature type="compositionally biased region" description="Low complexity" evidence="1">
    <location>
        <begin position="504"/>
        <end position="525"/>
    </location>
</feature>
<sequence>MHVEAMDQARFEPTVLRATRRHRVAVLLLVGLSTAIGITVPLLERPAYTATAGITVPLPAGATEQTAGAFLDGQVLLLRSSAVAERAAVLAADAVGPGAPEAADYLGDAPAFVVKPPESSSSGSYGASTILVTFTWPDARVAQVGVNAAVEAFNQVRADTIRSQGDATAAALQRAADEAPNPAQRDSLLSQRSQVLANQQIDLIARPTVAGGVLPEAPTNRDWPVGAAVGLLLGLLIGPTLAYTWASLRGGFDEASEPADYYGVPLLGEIDARPRRRRRGRRTATARTPEEDMRFAATALEHTRAAVDSNQVIVAVAPRGSGATGAAVAGMALALAEGGRRVLVVAADPSDTTVSDQLGVAATGPGLAELVAGTAAPGDVVRPSPWNIDLAVVGPGTAAARLPAGEAYRRAAADVLGALAEGTDLVLVAAPGLLDAAVAGELVEAGHSVVLVLSRREPRRDHLAMAQRLALSRATVLGYVFLPVEPPRGRTPDRTAGPEGSAVAPEGSAVAPEGGAVAPDGAGPPLNGAAVPGRRGSEVSGPPADQGGGPHHEDPDSVDDAPDGQIVVMSATNGSRPTPFPRADE</sequence>
<accession>A0ABP8S132</accession>
<reference evidence="4" key="1">
    <citation type="journal article" date="2019" name="Int. J. Syst. Evol. Microbiol.">
        <title>The Global Catalogue of Microorganisms (GCM) 10K type strain sequencing project: providing services to taxonomists for standard genome sequencing and annotation.</title>
        <authorList>
            <consortium name="The Broad Institute Genomics Platform"/>
            <consortium name="The Broad Institute Genome Sequencing Center for Infectious Disease"/>
            <person name="Wu L."/>
            <person name="Ma J."/>
        </authorList>
    </citation>
    <scope>NUCLEOTIDE SEQUENCE [LARGE SCALE GENOMIC DNA]</scope>
    <source>
        <strain evidence="4">JCM 17906</strain>
    </source>
</reference>
<keyword evidence="2" id="KW-1133">Transmembrane helix</keyword>
<comment type="caution">
    <text evidence="3">The sequence shown here is derived from an EMBL/GenBank/DDBJ whole genome shotgun (WGS) entry which is preliminary data.</text>
</comment>
<gene>
    <name evidence="3" type="ORF">GCM10023175_59510</name>
</gene>
<dbReference type="PANTHER" id="PTHR32309">
    <property type="entry name" value="TYROSINE-PROTEIN KINASE"/>
    <property type="match status" value="1"/>
</dbReference>
<keyword evidence="2" id="KW-0812">Transmembrane</keyword>
<dbReference type="InterPro" id="IPR027417">
    <property type="entry name" value="P-loop_NTPase"/>
</dbReference>
<dbReference type="RefSeq" id="WP_345425937.1">
    <property type="nucleotide sequence ID" value="NZ_BAABGT010000099.1"/>
</dbReference>
<dbReference type="Gene3D" id="3.40.50.300">
    <property type="entry name" value="P-loop containing nucleotide triphosphate hydrolases"/>
    <property type="match status" value="1"/>
</dbReference>
<evidence type="ECO:0008006" key="5">
    <source>
        <dbReference type="Google" id="ProtNLM"/>
    </source>
</evidence>
<organism evidence="3 4">
    <name type="scientific">Pseudonocardia xishanensis</name>
    <dbReference type="NCBI Taxonomy" id="630995"/>
    <lineage>
        <taxon>Bacteria</taxon>
        <taxon>Bacillati</taxon>
        <taxon>Actinomycetota</taxon>
        <taxon>Actinomycetes</taxon>
        <taxon>Pseudonocardiales</taxon>
        <taxon>Pseudonocardiaceae</taxon>
        <taxon>Pseudonocardia</taxon>
    </lineage>
</organism>
<dbReference type="EMBL" id="BAABGT010000099">
    <property type="protein sequence ID" value="GAA4556715.1"/>
    <property type="molecule type" value="Genomic_DNA"/>
</dbReference>
<dbReference type="InterPro" id="IPR050445">
    <property type="entry name" value="Bact_polysacc_biosynth/exp"/>
</dbReference>
<feature type="transmembrane region" description="Helical" evidence="2">
    <location>
        <begin position="24"/>
        <end position="43"/>
    </location>
</feature>
<dbReference type="Proteomes" id="UP001501598">
    <property type="component" value="Unassembled WGS sequence"/>
</dbReference>
<keyword evidence="4" id="KW-1185">Reference proteome</keyword>
<proteinExistence type="predicted"/>
<dbReference type="SUPFAM" id="SSF52540">
    <property type="entry name" value="P-loop containing nucleoside triphosphate hydrolases"/>
    <property type="match status" value="1"/>
</dbReference>